<reference evidence="2 3" key="1">
    <citation type="journal article" date="2025" name="Int. J. Syst. Evol. Microbiol.">
        <title>Desulfovibrio falkowii sp. nov., Porphyromonas miyakawae sp. nov., Mediterraneibacter flintii sp. nov. and Owariibacterium komagatae gen. nov., sp. nov., isolated from human faeces.</title>
        <authorList>
            <person name="Hamaguchi T."/>
            <person name="Ohara M."/>
            <person name="Hisatomi A."/>
            <person name="Sekiguchi K."/>
            <person name="Takeda J.I."/>
            <person name="Ueyama J."/>
            <person name="Ito M."/>
            <person name="Nishiwaki H."/>
            <person name="Ogi T."/>
            <person name="Hirayama M."/>
            <person name="Ohkuma M."/>
            <person name="Sakamoto M."/>
            <person name="Ohno K."/>
        </authorList>
    </citation>
    <scope>NUCLEOTIDE SEQUENCE [LARGE SCALE GENOMIC DNA]</scope>
    <source>
        <strain evidence="2 3">13CB8C</strain>
    </source>
</reference>
<feature type="domain" description="HTH luxR-type" evidence="1">
    <location>
        <begin position="37"/>
        <end position="94"/>
    </location>
</feature>
<keyword evidence="3" id="KW-1185">Reference proteome</keyword>
<dbReference type="Pfam" id="PF00196">
    <property type="entry name" value="GerE"/>
    <property type="match status" value="1"/>
</dbReference>
<dbReference type="RefSeq" id="WP_407844571.1">
    <property type="nucleotide sequence ID" value="NZ_BAAFSG010000001.1"/>
</dbReference>
<evidence type="ECO:0000259" key="1">
    <source>
        <dbReference type="SMART" id="SM00421"/>
    </source>
</evidence>
<protein>
    <recommendedName>
        <fullName evidence="1">HTH luxR-type domain-containing protein</fullName>
    </recommendedName>
</protein>
<dbReference type="Proteomes" id="UP001628192">
    <property type="component" value="Unassembled WGS sequence"/>
</dbReference>
<dbReference type="Gene3D" id="1.10.10.10">
    <property type="entry name" value="Winged helix-like DNA-binding domain superfamily/Winged helix DNA-binding domain"/>
    <property type="match status" value="1"/>
</dbReference>
<dbReference type="EMBL" id="BAAFSG010000001">
    <property type="protein sequence ID" value="GAB1253979.1"/>
    <property type="molecule type" value="Genomic_DNA"/>
</dbReference>
<dbReference type="InterPro" id="IPR000792">
    <property type="entry name" value="Tscrpt_reg_LuxR_C"/>
</dbReference>
<comment type="caution">
    <text evidence="2">The sequence shown here is derived from an EMBL/GenBank/DDBJ whole genome shotgun (WGS) entry which is preliminary data.</text>
</comment>
<dbReference type="SMART" id="SM00421">
    <property type="entry name" value="HTH_LUXR"/>
    <property type="match status" value="1"/>
</dbReference>
<proteinExistence type="predicted"/>
<name>A0ABQ0E8J8_9BACT</name>
<dbReference type="InterPro" id="IPR016032">
    <property type="entry name" value="Sig_transdc_resp-reg_C-effctor"/>
</dbReference>
<sequence length="103" mass="12106">MATVYWHLAIVRKIFGVKSNITLLHKLYEEPETDMSIIRLTPRGREVFKLSMQGLSIKKISERLGISYSGVLRHREKMLLENECSSILQLIAKYRRTYIERPL</sequence>
<accession>A0ABQ0E8J8</accession>
<evidence type="ECO:0000313" key="2">
    <source>
        <dbReference type="EMBL" id="GAB1253979.1"/>
    </source>
</evidence>
<dbReference type="SUPFAM" id="SSF46894">
    <property type="entry name" value="C-terminal effector domain of the bipartite response regulators"/>
    <property type="match status" value="1"/>
</dbReference>
<organism evidence="2 3">
    <name type="scientific">Desulfovibrio falkowii</name>
    <dbReference type="NCBI Taxonomy" id="3136602"/>
    <lineage>
        <taxon>Bacteria</taxon>
        <taxon>Pseudomonadati</taxon>
        <taxon>Thermodesulfobacteriota</taxon>
        <taxon>Desulfovibrionia</taxon>
        <taxon>Desulfovibrionales</taxon>
        <taxon>Desulfovibrionaceae</taxon>
        <taxon>Desulfovibrio</taxon>
    </lineage>
</organism>
<gene>
    <name evidence="2" type="ORF">Defa_14660</name>
</gene>
<dbReference type="InterPro" id="IPR036388">
    <property type="entry name" value="WH-like_DNA-bd_sf"/>
</dbReference>
<evidence type="ECO:0000313" key="3">
    <source>
        <dbReference type="Proteomes" id="UP001628192"/>
    </source>
</evidence>